<reference evidence="1 2" key="1">
    <citation type="journal article" date="2016" name="FEMS Microbiol. Lett.">
        <title>Characterization of LysPBC4, a novel Bacillus cereus-specific endolysin of bacteriophage PBC4.</title>
        <authorList>
            <person name="Na H."/>
            <person name="Kong M."/>
            <person name="Ryu S."/>
        </authorList>
    </citation>
    <scope>NUCLEOTIDE SEQUENCE [LARGE SCALE GENOMIC DNA]</scope>
</reference>
<proteinExistence type="predicted"/>
<accession>A0A1D6X8D0</accession>
<keyword evidence="2" id="KW-1185">Reference proteome</keyword>
<sequence>MKETEITIERLTPAGTVNGFFILGDFFFKDSAKFTEEEVSTLKTVISNLHEGGYLTMYDIVEYKEFFVDKIRHPFATPKIYHKKNPDELVTLDQFAAWIQEKHDEHVVQYLNRWDFKFNGAFVWDDEECIQCMFEDLGAGSDFNVVFVQTEEKVIGTFLDKTNAENVIRSYDGYYPQKMEIKERATYGQEIQTLYKLLSLLNL</sequence>
<evidence type="ECO:0000313" key="1">
    <source>
        <dbReference type="EMBL" id="AKQ08279.1"/>
    </source>
</evidence>
<dbReference type="EMBL" id="KT070866">
    <property type="protein sequence ID" value="AKQ08279.1"/>
    <property type="molecule type" value="Genomic_DNA"/>
</dbReference>
<gene>
    <name evidence="1" type="ORF">PBC4_087</name>
</gene>
<evidence type="ECO:0000313" key="2">
    <source>
        <dbReference type="Proteomes" id="UP000224963"/>
    </source>
</evidence>
<name>A0A1D6X8D0_9CAUD</name>
<dbReference type="Proteomes" id="UP000224963">
    <property type="component" value="Segment"/>
</dbReference>
<protein>
    <submittedName>
        <fullName evidence="1">Uncharacterized protein</fullName>
    </submittedName>
</protein>
<organism evidence="1 2">
    <name type="scientific">Bacillus phage PBC4</name>
    <dbReference type="NCBI Taxonomy" id="1675028"/>
    <lineage>
        <taxon>Viruses</taxon>
        <taxon>Duplodnaviria</taxon>
        <taxon>Heunggongvirae</taxon>
        <taxon>Uroviricota</taxon>
        <taxon>Caudoviricetes</taxon>
        <taxon>Sejongvirinae</taxon>
        <taxon>Yihwangvirus</taxon>
        <taxon>Yihwangvirus PBC4</taxon>
    </lineage>
</organism>